<organism evidence="2 3">
    <name type="scientific">Stereocaulon virgatum</name>
    <dbReference type="NCBI Taxonomy" id="373712"/>
    <lineage>
        <taxon>Eukaryota</taxon>
        <taxon>Fungi</taxon>
        <taxon>Dikarya</taxon>
        <taxon>Ascomycota</taxon>
        <taxon>Pezizomycotina</taxon>
        <taxon>Lecanoromycetes</taxon>
        <taxon>OSLEUM clade</taxon>
        <taxon>Lecanoromycetidae</taxon>
        <taxon>Lecanorales</taxon>
        <taxon>Lecanorineae</taxon>
        <taxon>Stereocaulaceae</taxon>
        <taxon>Stereocaulon</taxon>
    </lineage>
</organism>
<feature type="region of interest" description="Disordered" evidence="1">
    <location>
        <begin position="1"/>
        <end position="120"/>
    </location>
</feature>
<sequence length="120" mass="13533">MHPDIEGSTRHYENGTQHNQSTNQPIKTDQTKKLAYGHTSNATKSQNGNPAFNKWKLLSTTHNPHTKQTLLTKPLRPPHRLPPAQKPPPTPAPNPPNPQNQSPQHPLFQNPTPPLHTRRH</sequence>
<name>A0ABR4AHW0_9LECA</name>
<protein>
    <submittedName>
        <fullName evidence="2">Uncharacterized protein</fullName>
    </submittedName>
</protein>
<proteinExistence type="predicted"/>
<evidence type="ECO:0000313" key="2">
    <source>
        <dbReference type="EMBL" id="KAL2044760.1"/>
    </source>
</evidence>
<evidence type="ECO:0000313" key="3">
    <source>
        <dbReference type="Proteomes" id="UP001590950"/>
    </source>
</evidence>
<dbReference type="EMBL" id="JBEFKJ010000008">
    <property type="protein sequence ID" value="KAL2044760.1"/>
    <property type="molecule type" value="Genomic_DNA"/>
</dbReference>
<reference evidence="2 3" key="1">
    <citation type="submission" date="2024-09" db="EMBL/GenBank/DDBJ databases">
        <title>Rethinking Asexuality: The Enigmatic Case of Functional Sexual Genes in Lepraria (Stereocaulaceae).</title>
        <authorList>
            <person name="Doellman M."/>
            <person name="Sun Y."/>
            <person name="Barcenas-Pena A."/>
            <person name="Lumbsch H.T."/>
            <person name="Grewe F."/>
        </authorList>
    </citation>
    <scope>NUCLEOTIDE SEQUENCE [LARGE SCALE GENOMIC DNA]</scope>
    <source>
        <strain evidence="2 3">Mercado 3170</strain>
    </source>
</reference>
<gene>
    <name evidence="2" type="ORF">N7G274_002535</name>
</gene>
<comment type="caution">
    <text evidence="2">The sequence shown here is derived from an EMBL/GenBank/DDBJ whole genome shotgun (WGS) entry which is preliminary data.</text>
</comment>
<keyword evidence="3" id="KW-1185">Reference proteome</keyword>
<feature type="compositionally biased region" description="Polar residues" evidence="1">
    <location>
        <begin position="58"/>
        <end position="71"/>
    </location>
</feature>
<feature type="compositionally biased region" description="Polar residues" evidence="1">
    <location>
        <begin position="14"/>
        <end position="28"/>
    </location>
</feature>
<accession>A0ABR4AHW0</accession>
<feature type="compositionally biased region" description="Pro residues" evidence="1">
    <location>
        <begin position="80"/>
        <end position="98"/>
    </location>
</feature>
<feature type="compositionally biased region" description="Polar residues" evidence="1">
    <location>
        <begin position="38"/>
        <end position="50"/>
    </location>
</feature>
<dbReference type="Proteomes" id="UP001590950">
    <property type="component" value="Unassembled WGS sequence"/>
</dbReference>
<evidence type="ECO:0000256" key="1">
    <source>
        <dbReference type="SAM" id="MobiDB-lite"/>
    </source>
</evidence>
<feature type="compositionally biased region" description="Basic and acidic residues" evidence="1">
    <location>
        <begin position="1"/>
        <end position="13"/>
    </location>
</feature>